<dbReference type="InterPro" id="IPR024079">
    <property type="entry name" value="MetalloPept_cat_dom_sf"/>
</dbReference>
<dbReference type="GO" id="GO:0008237">
    <property type="term" value="F:metallopeptidase activity"/>
    <property type="evidence" value="ECO:0007669"/>
    <property type="project" value="InterPro"/>
</dbReference>
<accession>A0A450T9D2</accession>
<dbReference type="EMBL" id="CAADFD010000081">
    <property type="protein sequence ID" value="VFJ63288.1"/>
    <property type="molecule type" value="Genomic_DNA"/>
</dbReference>
<evidence type="ECO:0000313" key="2">
    <source>
        <dbReference type="EMBL" id="VFJ63288.1"/>
    </source>
</evidence>
<organism evidence="2">
    <name type="scientific">Candidatus Kentrum sp. FW</name>
    <dbReference type="NCBI Taxonomy" id="2126338"/>
    <lineage>
        <taxon>Bacteria</taxon>
        <taxon>Pseudomonadati</taxon>
        <taxon>Pseudomonadota</taxon>
        <taxon>Gammaproteobacteria</taxon>
        <taxon>Candidatus Kentrum</taxon>
    </lineage>
</organism>
<dbReference type="SUPFAM" id="SSF55486">
    <property type="entry name" value="Metalloproteases ('zincins'), catalytic domain"/>
    <property type="match status" value="1"/>
</dbReference>
<evidence type="ECO:0000259" key="1">
    <source>
        <dbReference type="SMART" id="SM00235"/>
    </source>
</evidence>
<gene>
    <name evidence="2" type="ORF">BECKFW1821B_GA0114236_10819</name>
</gene>
<reference evidence="2" key="1">
    <citation type="submission" date="2019-02" db="EMBL/GenBank/DDBJ databases">
        <authorList>
            <person name="Gruber-Vodicka R. H."/>
            <person name="Seah K. B. B."/>
        </authorList>
    </citation>
    <scope>NUCLEOTIDE SEQUENCE</scope>
    <source>
        <strain evidence="2">BECK_BZ106</strain>
    </source>
</reference>
<name>A0A450T9D2_9GAMM</name>
<dbReference type="GO" id="GO:0006508">
    <property type="term" value="P:proteolysis"/>
    <property type="evidence" value="ECO:0007669"/>
    <property type="project" value="InterPro"/>
</dbReference>
<dbReference type="InterPro" id="IPR006026">
    <property type="entry name" value="Peptidase_Metallo"/>
</dbReference>
<dbReference type="CDD" id="cd04327">
    <property type="entry name" value="ZnMc_MMP_like_3"/>
    <property type="match status" value="1"/>
</dbReference>
<dbReference type="Gene3D" id="3.40.390.10">
    <property type="entry name" value="Collagenase (Catalytic Domain)"/>
    <property type="match status" value="1"/>
</dbReference>
<dbReference type="AlphaFoldDB" id="A0A450T9D2"/>
<sequence length="253" mass="28931">MTKIIKVCIDRRLPEDLMEKAYHKAIMENPDNKPKGAEAKGLGDKELAMLSGKKWANGKTLKVSFMDGAPEVQAKVEKIPHIWSGFANIRFDFGNHHDAQIRISFAQEGSWSYLGTDALSIPTDEPTMNYGWFDEETDDEEYSRVVLHEFGHALGCVHEQASPNADIPWDEDRVYEYYGGPPNNWTKQEIYHNVLIKYGKTDGVEVSEFDPESIMIYAIPNEFTIGDFEIGWSRELSEKDKLMIREMYPPSTD</sequence>
<proteinExistence type="predicted"/>
<dbReference type="GO" id="GO:0008270">
    <property type="term" value="F:zinc ion binding"/>
    <property type="evidence" value="ECO:0007669"/>
    <property type="project" value="InterPro"/>
</dbReference>
<feature type="domain" description="Peptidase metallopeptidase" evidence="1">
    <location>
        <begin position="51"/>
        <end position="193"/>
    </location>
</feature>
<dbReference type="SMART" id="SM00235">
    <property type="entry name" value="ZnMc"/>
    <property type="match status" value="1"/>
</dbReference>
<protein>
    <recommendedName>
        <fullName evidence="1">Peptidase metallopeptidase domain-containing protein</fullName>
    </recommendedName>
</protein>